<evidence type="ECO:0000256" key="5">
    <source>
        <dbReference type="ARBA" id="ARBA00022989"/>
    </source>
</evidence>
<dbReference type="PANTHER" id="PTHR42709:SF6">
    <property type="entry name" value="UNDECAPRENYL PHOSPHATE TRANSPORTER A"/>
    <property type="match status" value="1"/>
</dbReference>
<dbReference type="AlphaFoldDB" id="A0A6L7EPT1"/>
<dbReference type="InterPro" id="IPR032816">
    <property type="entry name" value="VTT_dom"/>
</dbReference>
<keyword evidence="5 7" id="KW-1133">Transmembrane helix</keyword>
<gene>
    <name evidence="9" type="ORF">GRQ65_07095</name>
</gene>
<keyword evidence="4 7" id="KW-0812">Transmembrane</keyword>
<comment type="caution">
    <text evidence="9">The sequence shown here is derived from an EMBL/GenBank/DDBJ whole genome shotgun (WGS) entry which is preliminary data.</text>
</comment>
<keyword evidence="10" id="KW-1185">Reference proteome</keyword>
<dbReference type="Pfam" id="PF09335">
    <property type="entry name" value="VTT_dom"/>
    <property type="match status" value="1"/>
</dbReference>
<sequence>METLGEVGVGVAVFLETFFPPIPSEAVLPVAGFLAYEGRMNPWLAILAATVGAVTSAWGWWWAGRALGRHRTRALIERLPLLDGEDFDRAERFFQRWGAAAVLVGRCVPLVRSFVSIPAGIDHMPFWRFTLYTTIGSGVWNALWIGLGFALGPALEPALTRWSGLLSNVVVVVVAALVLLFVTLRVRRRVRESRADANA</sequence>
<keyword evidence="6 7" id="KW-0472">Membrane</keyword>
<feature type="transmembrane region" description="Helical" evidence="7">
    <location>
        <begin position="129"/>
        <end position="150"/>
    </location>
</feature>
<feature type="transmembrane region" description="Helical" evidence="7">
    <location>
        <begin position="162"/>
        <end position="184"/>
    </location>
</feature>
<dbReference type="EMBL" id="WUEK01000004">
    <property type="protein sequence ID" value="MXG89313.1"/>
    <property type="molecule type" value="Genomic_DNA"/>
</dbReference>
<evidence type="ECO:0000259" key="8">
    <source>
        <dbReference type="Pfam" id="PF09335"/>
    </source>
</evidence>
<evidence type="ECO:0000256" key="1">
    <source>
        <dbReference type="ARBA" id="ARBA00004651"/>
    </source>
</evidence>
<comment type="similarity">
    <text evidence="2">Belongs to the DedA family.</text>
</comment>
<dbReference type="Proteomes" id="UP000473325">
    <property type="component" value="Unassembled WGS sequence"/>
</dbReference>
<accession>A0A6L7EPT1</accession>
<dbReference type="PANTHER" id="PTHR42709">
    <property type="entry name" value="ALKALINE PHOSPHATASE LIKE PROTEIN"/>
    <property type="match status" value="1"/>
</dbReference>
<evidence type="ECO:0000313" key="10">
    <source>
        <dbReference type="Proteomes" id="UP000473325"/>
    </source>
</evidence>
<protein>
    <submittedName>
        <fullName evidence="9">DedA family protein</fullName>
    </submittedName>
</protein>
<evidence type="ECO:0000256" key="4">
    <source>
        <dbReference type="ARBA" id="ARBA00022692"/>
    </source>
</evidence>
<evidence type="ECO:0000256" key="2">
    <source>
        <dbReference type="ARBA" id="ARBA00010792"/>
    </source>
</evidence>
<comment type="subcellular location">
    <subcellularLocation>
        <location evidence="1">Cell membrane</location>
        <topology evidence="1">Multi-pass membrane protein</topology>
    </subcellularLocation>
</comment>
<reference evidence="9 10" key="1">
    <citation type="submission" date="2019-12" db="EMBL/GenBank/DDBJ databases">
        <authorList>
            <person name="Kun Z."/>
        </authorList>
    </citation>
    <scope>NUCLEOTIDE SEQUENCE [LARGE SCALE GENOMIC DNA]</scope>
    <source>
        <strain evidence="9 10">YIM 123512</strain>
    </source>
</reference>
<feature type="domain" description="VTT" evidence="8">
    <location>
        <begin position="22"/>
        <end position="148"/>
    </location>
</feature>
<evidence type="ECO:0000256" key="7">
    <source>
        <dbReference type="SAM" id="Phobius"/>
    </source>
</evidence>
<dbReference type="InterPro" id="IPR051311">
    <property type="entry name" value="DedA_domain"/>
</dbReference>
<evidence type="ECO:0000256" key="6">
    <source>
        <dbReference type="ARBA" id="ARBA00023136"/>
    </source>
</evidence>
<proteinExistence type="inferred from homology"/>
<name>A0A6L7EPT1_9ACTN</name>
<organism evidence="9 10">
    <name type="scientific">Nocardioides flavescens</name>
    <dbReference type="NCBI Taxonomy" id="2691959"/>
    <lineage>
        <taxon>Bacteria</taxon>
        <taxon>Bacillati</taxon>
        <taxon>Actinomycetota</taxon>
        <taxon>Actinomycetes</taxon>
        <taxon>Propionibacteriales</taxon>
        <taxon>Nocardioidaceae</taxon>
        <taxon>Nocardioides</taxon>
    </lineage>
</organism>
<feature type="transmembrane region" description="Helical" evidence="7">
    <location>
        <begin position="43"/>
        <end position="63"/>
    </location>
</feature>
<evidence type="ECO:0000313" key="9">
    <source>
        <dbReference type="EMBL" id="MXG89313.1"/>
    </source>
</evidence>
<evidence type="ECO:0000256" key="3">
    <source>
        <dbReference type="ARBA" id="ARBA00022475"/>
    </source>
</evidence>
<dbReference type="GO" id="GO:0005886">
    <property type="term" value="C:plasma membrane"/>
    <property type="evidence" value="ECO:0007669"/>
    <property type="project" value="UniProtKB-SubCell"/>
</dbReference>
<keyword evidence="3" id="KW-1003">Cell membrane</keyword>